<dbReference type="InterPro" id="IPR028923">
    <property type="entry name" value="SAICAR_synt/ADE2_N"/>
</dbReference>
<sequence length="278" mass="31980">MEALIESNLPLKRFKRGKVRDIYDLDDKLLIVSTDRISAFDSVLPNGIPRKGEALNRLSAFWFNQTEKIIPNHMIDVIDQRSMLVRKAEPIKIEFIVRGYLYGSAFRKYKQGKKISGIELPEGLKKAEKLPSSILTPTTKAEQGHDVEINRKQVARKIGNELTDEIEEACFKIYEKASRKALKNGILIADTKFEFGLCEGDLIQIDETLTPDSSRFWPLGKYELGKDQYSFDKQYLRDYLDNIGWNKEPPAPNLPDEVIAQTSKRYKECYERLTGKNL</sequence>
<dbReference type="Pfam" id="PF01259">
    <property type="entry name" value="SAICAR_synt"/>
    <property type="match status" value="1"/>
</dbReference>
<dbReference type="GO" id="GO:0005737">
    <property type="term" value="C:cytoplasm"/>
    <property type="evidence" value="ECO:0007669"/>
    <property type="project" value="TreeGrafter"/>
</dbReference>
<dbReference type="PROSITE" id="PS01057">
    <property type="entry name" value="SAICAR_SYNTHETASE_1"/>
    <property type="match status" value="1"/>
</dbReference>
<comment type="similarity">
    <text evidence="2 7">Belongs to the SAICAR synthetase family.</text>
</comment>
<protein>
    <recommendedName>
        <fullName evidence="7">Phosphoribosylaminoimidazole-succinocarboxamide synthase</fullName>
        <ecNumber evidence="7">6.3.2.6</ecNumber>
    </recommendedName>
    <alternativeName>
        <fullName evidence="7">SAICAR synthetase</fullName>
    </alternativeName>
</protein>
<keyword evidence="6 7" id="KW-0067">ATP-binding</keyword>
<evidence type="ECO:0000256" key="2">
    <source>
        <dbReference type="ARBA" id="ARBA00010190"/>
    </source>
</evidence>
<dbReference type="Gene3D" id="3.30.470.20">
    <property type="entry name" value="ATP-grasp fold, B domain"/>
    <property type="match status" value="1"/>
</dbReference>
<keyword evidence="5 7" id="KW-0658">Purine biosynthesis</keyword>
<dbReference type="PATRIC" id="fig|1698286.3.peg.376"/>
<keyword evidence="3 7" id="KW-0436">Ligase</keyword>
<name>A0A133VP34_9EURY</name>
<evidence type="ECO:0000256" key="6">
    <source>
        <dbReference type="ARBA" id="ARBA00022840"/>
    </source>
</evidence>
<dbReference type="GO" id="GO:0005524">
    <property type="term" value="F:ATP binding"/>
    <property type="evidence" value="ECO:0007669"/>
    <property type="project" value="UniProtKB-KW"/>
</dbReference>
<comment type="pathway">
    <text evidence="1 7">Purine metabolism; IMP biosynthesis via de novo pathway; 5-amino-1-(5-phospho-D-ribosyl)imidazole-4-carboxamide from 5-amino-1-(5-phospho-D-ribosyl)imidazole-4-carboxylate: step 1/2.</text>
</comment>
<dbReference type="InterPro" id="IPR018236">
    <property type="entry name" value="SAICAR_synthetase_CS"/>
</dbReference>
<dbReference type="PANTHER" id="PTHR43700:SF1">
    <property type="entry name" value="PHOSPHORIBOSYLAMINOIMIDAZOLE-SUCCINOCARBOXAMIDE SYNTHASE"/>
    <property type="match status" value="1"/>
</dbReference>
<dbReference type="GO" id="GO:0004639">
    <property type="term" value="F:phosphoribosylaminoimidazolesuccinocarboxamide synthase activity"/>
    <property type="evidence" value="ECO:0007669"/>
    <property type="project" value="UniProtKB-UniRule"/>
</dbReference>
<gene>
    <name evidence="7" type="primary">purC</name>
    <name evidence="9" type="ORF">AKJ58_00700</name>
</gene>
<organism evidence="9 10">
    <name type="scientific">candidate division MSBL1 archaeon SCGC-AAA385D11</name>
    <dbReference type="NCBI Taxonomy" id="1698286"/>
    <lineage>
        <taxon>Archaea</taxon>
        <taxon>Methanobacteriati</taxon>
        <taxon>Methanobacteriota</taxon>
        <taxon>candidate division MSBL1</taxon>
    </lineage>
</organism>
<evidence type="ECO:0000313" key="9">
    <source>
        <dbReference type="EMBL" id="KXB08183.1"/>
    </source>
</evidence>
<proteinExistence type="inferred from homology"/>
<dbReference type="FunFam" id="3.30.470.20:FF:000015">
    <property type="entry name" value="Phosphoribosylaminoimidazole-succinocarboxamide synthase"/>
    <property type="match status" value="1"/>
</dbReference>
<evidence type="ECO:0000259" key="8">
    <source>
        <dbReference type="Pfam" id="PF01259"/>
    </source>
</evidence>
<dbReference type="UniPathway" id="UPA00074">
    <property type="reaction ID" value="UER00131"/>
</dbReference>
<keyword evidence="4 7" id="KW-0547">Nucleotide-binding</keyword>
<dbReference type="EMBL" id="LHYK01000008">
    <property type="protein sequence ID" value="KXB08183.1"/>
    <property type="molecule type" value="Genomic_DNA"/>
</dbReference>
<dbReference type="SUPFAM" id="SSF56104">
    <property type="entry name" value="SAICAR synthase-like"/>
    <property type="match status" value="1"/>
</dbReference>
<dbReference type="HAMAP" id="MF_00137">
    <property type="entry name" value="SAICAR_synth"/>
    <property type="match status" value="1"/>
</dbReference>
<dbReference type="PROSITE" id="PS01058">
    <property type="entry name" value="SAICAR_SYNTHETASE_2"/>
    <property type="match status" value="1"/>
</dbReference>
<comment type="caution">
    <text evidence="9">The sequence shown here is derived from an EMBL/GenBank/DDBJ whole genome shotgun (WGS) entry which is preliminary data.</text>
</comment>
<feature type="domain" description="SAICAR synthetase/ADE2 N-terminal" evidence="8">
    <location>
        <begin position="14"/>
        <end position="249"/>
    </location>
</feature>
<dbReference type="Proteomes" id="UP000070256">
    <property type="component" value="Unassembled WGS sequence"/>
</dbReference>
<evidence type="ECO:0000256" key="5">
    <source>
        <dbReference type="ARBA" id="ARBA00022755"/>
    </source>
</evidence>
<evidence type="ECO:0000313" key="10">
    <source>
        <dbReference type="Proteomes" id="UP000070256"/>
    </source>
</evidence>
<dbReference type="EC" id="6.3.2.6" evidence="7"/>
<dbReference type="CDD" id="cd01414">
    <property type="entry name" value="SAICAR_synt_Sc"/>
    <property type="match status" value="1"/>
</dbReference>
<evidence type="ECO:0000256" key="1">
    <source>
        <dbReference type="ARBA" id="ARBA00004672"/>
    </source>
</evidence>
<dbReference type="AlphaFoldDB" id="A0A133VP34"/>
<accession>A0A133VP34</accession>
<keyword evidence="10" id="KW-1185">Reference proteome</keyword>
<evidence type="ECO:0000256" key="4">
    <source>
        <dbReference type="ARBA" id="ARBA00022741"/>
    </source>
</evidence>
<dbReference type="Gene3D" id="3.30.200.20">
    <property type="entry name" value="Phosphorylase Kinase, domain 1"/>
    <property type="match status" value="1"/>
</dbReference>
<evidence type="ECO:0000256" key="7">
    <source>
        <dbReference type="HAMAP-Rule" id="MF_00137"/>
    </source>
</evidence>
<dbReference type="GO" id="GO:0006189">
    <property type="term" value="P:'de novo' IMP biosynthetic process"/>
    <property type="evidence" value="ECO:0007669"/>
    <property type="project" value="UniProtKB-UniRule"/>
</dbReference>
<dbReference type="PANTHER" id="PTHR43700">
    <property type="entry name" value="PHOSPHORIBOSYLAMINOIMIDAZOLE-SUCCINOCARBOXAMIDE SYNTHASE"/>
    <property type="match status" value="1"/>
</dbReference>
<evidence type="ECO:0000256" key="3">
    <source>
        <dbReference type="ARBA" id="ARBA00022598"/>
    </source>
</evidence>
<dbReference type="InterPro" id="IPR001636">
    <property type="entry name" value="SAICAR_synth"/>
</dbReference>
<comment type="catalytic activity">
    <reaction evidence="7">
        <text>5-amino-1-(5-phospho-D-ribosyl)imidazole-4-carboxylate + L-aspartate + ATP = (2S)-2-[5-amino-1-(5-phospho-beta-D-ribosyl)imidazole-4-carboxamido]succinate + ADP + phosphate + 2 H(+)</text>
        <dbReference type="Rhea" id="RHEA:22628"/>
        <dbReference type="ChEBI" id="CHEBI:15378"/>
        <dbReference type="ChEBI" id="CHEBI:29991"/>
        <dbReference type="ChEBI" id="CHEBI:30616"/>
        <dbReference type="ChEBI" id="CHEBI:43474"/>
        <dbReference type="ChEBI" id="CHEBI:58443"/>
        <dbReference type="ChEBI" id="CHEBI:77657"/>
        <dbReference type="ChEBI" id="CHEBI:456216"/>
        <dbReference type="EC" id="6.3.2.6"/>
    </reaction>
</comment>
<reference evidence="9 10" key="1">
    <citation type="journal article" date="2016" name="Sci. Rep.">
        <title>Metabolic traits of an uncultured archaeal lineage -MSBL1- from brine pools of the Red Sea.</title>
        <authorList>
            <person name="Mwirichia R."/>
            <person name="Alam I."/>
            <person name="Rashid M."/>
            <person name="Vinu M."/>
            <person name="Ba-Alawi W."/>
            <person name="Anthony Kamau A."/>
            <person name="Kamanda Ngugi D."/>
            <person name="Goker M."/>
            <person name="Klenk H.P."/>
            <person name="Bajic V."/>
            <person name="Stingl U."/>
        </authorList>
    </citation>
    <scope>NUCLEOTIDE SEQUENCE [LARGE SCALE GENOMIC DNA]</scope>
    <source>
        <strain evidence="9">SCGC-AAA385D11</strain>
    </source>
</reference>
<dbReference type="NCBIfam" id="TIGR00081">
    <property type="entry name" value="purC"/>
    <property type="match status" value="1"/>
</dbReference>
<dbReference type="NCBIfam" id="NF010568">
    <property type="entry name" value="PRK13961.1"/>
    <property type="match status" value="1"/>
</dbReference>